<dbReference type="SUPFAM" id="SSF55424">
    <property type="entry name" value="FAD/NAD-linked reductases, dimerisation (C-terminal) domain"/>
    <property type="match status" value="1"/>
</dbReference>
<dbReference type="STRING" id="392484.LP43_1044"/>
<dbReference type="RefSeq" id="WP_036312690.1">
    <property type="nucleotide sequence ID" value="NZ_JRQD01000002.1"/>
</dbReference>
<evidence type="ECO:0000313" key="8">
    <source>
        <dbReference type="Proteomes" id="UP000029999"/>
    </source>
</evidence>
<dbReference type="Pfam" id="PF07992">
    <property type="entry name" value="Pyr_redox_2"/>
    <property type="match status" value="1"/>
</dbReference>
<evidence type="ECO:0000256" key="3">
    <source>
        <dbReference type="SAM" id="SignalP"/>
    </source>
</evidence>
<dbReference type="GO" id="GO:0016491">
    <property type="term" value="F:oxidoreductase activity"/>
    <property type="evidence" value="ECO:0007669"/>
    <property type="project" value="UniProtKB-KW"/>
</dbReference>
<dbReference type="InterPro" id="IPR052541">
    <property type="entry name" value="SQRD"/>
</dbReference>
<evidence type="ECO:0000256" key="2">
    <source>
        <dbReference type="ARBA" id="ARBA00022827"/>
    </source>
</evidence>
<evidence type="ECO:0000259" key="5">
    <source>
        <dbReference type="Pfam" id="PF09242"/>
    </source>
</evidence>
<feature type="domain" description="Flavocytochrome c sulphide dehydrogenase flavin-binding" evidence="5">
    <location>
        <begin position="359"/>
        <end position="423"/>
    </location>
</feature>
<dbReference type="InterPro" id="IPR049386">
    <property type="entry name" value="FCSD_central"/>
</dbReference>
<dbReference type="InterPro" id="IPR023753">
    <property type="entry name" value="FAD/NAD-binding_dom"/>
</dbReference>
<dbReference type="EC" id="1.8.2.-" evidence="7"/>
<dbReference type="PANTHER" id="PTHR43755:SF1">
    <property type="entry name" value="FAD-DEPENDENT PYRIDINE NUCLEOTIDE-DISULPHIDE OXIDOREDUCTASE"/>
    <property type="match status" value="1"/>
</dbReference>
<dbReference type="Pfam" id="PF21706">
    <property type="entry name" value="FCSD_central"/>
    <property type="match status" value="1"/>
</dbReference>
<name>A0A0A0BFW6_9GAMM</name>
<dbReference type="InterPro" id="IPR006311">
    <property type="entry name" value="TAT_signal"/>
</dbReference>
<keyword evidence="2" id="KW-0274">FAD</keyword>
<feature type="domain" description="FAD/NAD(P)-binding" evidence="4">
    <location>
        <begin position="37"/>
        <end position="140"/>
    </location>
</feature>
<dbReference type="Proteomes" id="UP000029999">
    <property type="component" value="Unassembled WGS sequence"/>
</dbReference>
<feature type="domain" description="Sulfide dehydrogenase [flavocytochrome c] flavoprotein chain central" evidence="6">
    <location>
        <begin position="169"/>
        <end position="282"/>
    </location>
</feature>
<protein>
    <submittedName>
        <fullName evidence="7">Sulfide dehydrogenase [flavocytochrome C] flavoprotein chain</fullName>
        <ecNumber evidence="7">1.8.2.-</ecNumber>
    </submittedName>
</protein>
<evidence type="ECO:0000313" key="7">
    <source>
        <dbReference type="EMBL" id="KGM07433.1"/>
    </source>
</evidence>
<dbReference type="Pfam" id="PF09242">
    <property type="entry name" value="FCSD-flav_bind"/>
    <property type="match status" value="1"/>
</dbReference>
<dbReference type="InterPro" id="IPR037092">
    <property type="entry name" value="FlavoCytC_S_DH_flav-bd_sf"/>
</dbReference>
<dbReference type="EMBL" id="JRQD01000002">
    <property type="protein sequence ID" value="KGM07433.1"/>
    <property type="molecule type" value="Genomic_DNA"/>
</dbReference>
<dbReference type="PROSITE" id="PS51318">
    <property type="entry name" value="TAT"/>
    <property type="match status" value="1"/>
</dbReference>
<keyword evidence="1" id="KW-0285">Flavoprotein</keyword>
<evidence type="ECO:0000259" key="6">
    <source>
        <dbReference type="Pfam" id="PF21706"/>
    </source>
</evidence>
<sequence length="424" mass="45989">MALNRRKLIKTAAAAGSLAMFPSLGFSVSTPERRQQRVVVIGGGFAGATAAKYLKMWAPNLDVVMVEKNAQFVSCPQSNLVLSGNRTLQQLTSDYQALSSRHDVKTVQATVTAIDSDKQLVRLDDGAEITYDRLIVAPGVDFIYDDLPMLTADIINNKIPHAWKAGPQTQFLYDQLKAMRQGGNVVMTIPAAPFRCPPGPYERACQIALFLKQHNPKAKLIILDANGTIISKRALFSGVWETDYPGLIDYYPSNAVESIDVNNLTVESAFDFIEADVLNVIPPQKAGKVAELAGVINVDKRWCAVDFQTYESTQVKRVHVIGDAVASKLPKSGHIANSQAKVCAAAVIALLTEQPVEAEPVFGNTCYSFVDADKAGHVAAVFRYNKQDGDMAVMPGGGISASATKLEGRFANAWAKNIWSDILN</sequence>
<gene>
    <name evidence="7" type="ORF">LP43_1044</name>
</gene>
<organism evidence="7 8">
    <name type="scientific">Methylophaga thiooxydans</name>
    <dbReference type="NCBI Taxonomy" id="392484"/>
    <lineage>
        <taxon>Bacteria</taxon>
        <taxon>Pseudomonadati</taxon>
        <taxon>Pseudomonadota</taxon>
        <taxon>Gammaproteobacteria</taxon>
        <taxon>Thiotrichales</taxon>
        <taxon>Piscirickettsiaceae</taxon>
        <taxon>Methylophaga</taxon>
    </lineage>
</organism>
<keyword evidence="7" id="KW-0560">Oxidoreductase</keyword>
<dbReference type="InterPro" id="IPR015323">
    <property type="entry name" value="FlavoCytC_S_DH_flav-bd"/>
</dbReference>
<dbReference type="GO" id="GO:0050660">
    <property type="term" value="F:flavin adenine dinucleotide binding"/>
    <property type="evidence" value="ECO:0007669"/>
    <property type="project" value="InterPro"/>
</dbReference>
<dbReference type="PANTHER" id="PTHR43755">
    <property type="match status" value="1"/>
</dbReference>
<dbReference type="Gene3D" id="3.90.760.10">
    <property type="entry name" value="Flavocytochrome c sulphide dehydrogenase, flavin-binding domain"/>
    <property type="match status" value="1"/>
</dbReference>
<evidence type="ECO:0000259" key="4">
    <source>
        <dbReference type="Pfam" id="PF07992"/>
    </source>
</evidence>
<evidence type="ECO:0000256" key="1">
    <source>
        <dbReference type="ARBA" id="ARBA00022630"/>
    </source>
</evidence>
<proteinExistence type="predicted"/>
<dbReference type="Gene3D" id="3.50.50.60">
    <property type="entry name" value="FAD/NAD(P)-binding domain"/>
    <property type="match status" value="2"/>
</dbReference>
<dbReference type="AlphaFoldDB" id="A0A0A0BFW6"/>
<comment type="caution">
    <text evidence="7">The sequence shown here is derived from an EMBL/GenBank/DDBJ whole genome shotgun (WGS) entry which is preliminary data.</text>
</comment>
<feature type="signal peptide" evidence="3">
    <location>
        <begin position="1"/>
        <end position="25"/>
    </location>
</feature>
<keyword evidence="3" id="KW-0732">Signal</keyword>
<dbReference type="SUPFAM" id="SSF51905">
    <property type="entry name" value="FAD/NAD(P)-binding domain"/>
    <property type="match status" value="2"/>
</dbReference>
<dbReference type="InterPro" id="IPR036188">
    <property type="entry name" value="FAD/NAD-bd_sf"/>
</dbReference>
<dbReference type="InterPro" id="IPR016156">
    <property type="entry name" value="FAD/NAD-linked_Rdtase_dimer_sf"/>
</dbReference>
<feature type="chain" id="PRO_5001959524" evidence="3">
    <location>
        <begin position="26"/>
        <end position="424"/>
    </location>
</feature>
<reference evidence="7 8" key="1">
    <citation type="submission" date="2014-09" db="EMBL/GenBank/DDBJ databases">
        <authorList>
            <person name="Grob C."/>
            <person name="Taubert M."/>
            <person name="Howat A.M."/>
            <person name="Burns O.J."/>
            <person name="Dixon J.L."/>
            <person name="Chen Y."/>
            <person name="Murrell J.C."/>
        </authorList>
    </citation>
    <scope>NUCLEOTIDE SEQUENCE [LARGE SCALE GENOMIC DNA]</scope>
    <source>
        <strain evidence="7">L4</strain>
    </source>
</reference>
<accession>A0A0A0BFW6</accession>